<dbReference type="RefSeq" id="WP_123014128.1">
    <property type="nucleotide sequence ID" value="NZ_AP024912.1"/>
</dbReference>
<dbReference type="NCBIfam" id="TIGR03071">
    <property type="entry name" value="couple_hipA"/>
    <property type="match status" value="1"/>
</dbReference>
<accession>A0ABV7CA04</accession>
<organism evidence="2 3">
    <name type="scientific">Vibrio zhugei</name>
    <dbReference type="NCBI Taxonomy" id="2479546"/>
    <lineage>
        <taxon>Bacteria</taxon>
        <taxon>Pseudomonadati</taxon>
        <taxon>Pseudomonadota</taxon>
        <taxon>Gammaproteobacteria</taxon>
        <taxon>Vibrionales</taxon>
        <taxon>Vibrionaceae</taxon>
        <taxon>Vibrio</taxon>
    </lineage>
</organism>
<name>A0ABV7CA04_9VIBR</name>
<dbReference type="EMBL" id="JBHRSE010000076">
    <property type="protein sequence ID" value="MFC3024478.1"/>
    <property type="molecule type" value="Genomic_DNA"/>
</dbReference>
<protein>
    <submittedName>
        <fullName evidence="2">HipA N-terminal domain-containing protein</fullName>
    </submittedName>
</protein>
<evidence type="ECO:0000259" key="1">
    <source>
        <dbReference type="Pfam" id="PF13657"/>
    </source>
</evidence>
<sequence>MSRSVKVFLYGWYTGLLVEDRSGFTFEYDDNYNGPPLSISLPMVKKKYHSKELHPFFRSLAPEGWLLKQYSKHQKIDERDTFQMLCNNGKDMIGAVTFEL</sequence>
<evidence type="ECO:0000313" key="2">
    <source>
        <dbReference type="EMBL" id="MFC3024478.1"/>
    </source>
</evidence>
<dbReference type="InterPro" id="IPR017508">
    <property type="entry name" value="HipA_N1"/>
</dbReference>
<keyword evidence="3" id="KW-1185">Reference proteome</keyword>
<reference evidence="3" key="1">
    <citation type="journal article" date="2019" name="Int. J. Syst. Evol. Microbiol.">
        <title>The Global Catalogue of Microorganisms (GCM) 10K type strain sequencing project: providing services to taxonomists for standard genome sequencing and annotation.</title>
        <authorList>
            <consortium name="The Broad Institute Genomics Platform"/>
            <consortium name="The Broad Institute Genome Sequencing Center for Infectious Disease"/>
            <person name="Wu L."/>
            <person name="Ma J."/>
        </authorList>
    </citation>
    <scope>NUCLEOTIDE SEQUENCE [LARGE SCALE GENOMIC DNA]</scope>
    <source>
        <strain evidence="3">KCTC 62784</strain>
    </source>
</reference>
<evidence type="ECO:0000313" key="3">
    <source>
        <dbReference type="Proteomes" id="UP001595384"/>
    </source>
</evidence>
<feature type="domain" description="HipA N-terminal subdomain 1" evidence="1">
    <location>
        <begin position="6"/>
        <end position="98"/>
    </location>
</feature>
<dbReference type="Proteomes" id="UP001595384">
    <property type="component" value="Unassembled WGS sequence"/>
</dbReference>
<dbReference type="Pfam" id="PF13657">
    <property type="entry name" value="Couple_hipA"/>
    <property type="match status" value="1"/>
</dbReference>
<comment type="caution">
    <text evidence="2">The sequence shown here is derived from an EMBL/GenBank/DDBJ whole genome shotgun (WGS) entry which is preliminary data.</text>
</comment>
<gene>
    <name evidence="2" type="ORF">ACFODT_11655</name>
</gene>
<proteinExistence type="predicted"/>